<organism evidence="3 4">
    <name type="scientific">Ceratopteris richardii</name>
    <name type="common">Triangle waterfern</name>
    <dbReference type="NCBI Taxonomy" id="49495"/>
    <lineage>
        <taxon>Eukaryota</taxon>
        <taxon>Viridiplantae</taxon>
        <taxon>Streptophyta</taxon>
        <taxon>Embryophyta</taxon>
        <taxon>Tracheophyta</taxon>
        <taxon>Polypodiopsida</taxon>
        <taxon>Polypodiidae</taxon>
        <taxon>Polypodiales</taxon>
        <taxon>Pteridineae</taxon>
        <taxon>Pteridaceae</taxon>
        <taxon>Parkerioideae</taxon>
        <taxon>Ceratopteris</taxon>
    </lineage>
</organism>
<protein>
    <submittedName>
        <fullName evidence="3">Uncharacterized protein</fullName>
    </submittedName>
</protein>
<evidence type="ECO:0000256" key="1">
    <source>
        <dbReference type="SAM" id="MobiDB-lite"/>
    </source>
</evidence>
<gene>
    <name evidence="3" type="ORF">KP509_30G055500</name>
</gene>
<keyword evidence="4" id="KW-1185">Reference proteome</keyword>
<accession>A0A8T2R4X1</accession>
<evidence type="ECO:0000313" key="3">
    <source>
        <dbReference type="EMBL" id="KAH7290583.1"/>
    </source>
</evidence>
<dbReference type="EMBL" id="CM035435">
    <property type="protein sequence ID" value="KAH7290583.1"/>
    <property type="molecule type" value="Genomic_DNA"/>
</dbReference>
<feature type="compositionally biased region" description="Basic and acidic residues" evidence="1">
    <location>
        <begin position="44"/>
        <end position="61"/>
    </location>
</feature>
<evidence type="ECO:0000256" key="2">
    <source>
        <dbReference type="SAM" id="SignalP"/>
    </source>
</evidence>
<keyword evidence="2" id="KW-0732">Signal</keyword>
<evidence type="ECO:0000313" key="4">
    <source>
        <dbReference type="Proteomes" id="UP000825935"/>
    </source>
</evidence>
<feature type="region of interest" description="Disordered" evidence="1">
    <location>
        <begin position="33"/>
        <end position="85"/>
    </location>
</feature>
<sequence>MASSLRLACILVLFVALVVAHSAAFAADIEDKRRKLASDSSGTNEKKSSYQAKERENEKKTYSNSNNKKNDNKEKKNKENKAPWR</sequence>
<feature type="chain" id="PRO_5035933572" evidence="2">
    <location>
        <begin position="21"/>
        <end position="85"/>
    </location>
</feature>
<reference evidence="3" key="1">
    <citation type="submission" date="2021-08" db="EMBL/GenBank/DDBJ databases">
        <title>WGS assembly of Ceratopteris richardii.</title>
        <authorList>
            <person name="Marchant D.B."/>
            <person name="Chen G."/>
            <person name="Jenkins J."/>
            <person name="Shu S."/>
            <person name="Leebens-Mack J."/>
            <person name="Grimwood J."/>
            <person name="Schmutz J."/>
            <person name="Soltis P."/>
            <person name="Soltis D."/>
            <person name="Chen Z.-H."/>
        </authorList>
    </citation>
    <scope>NUCLEOTIDE SEQUENCE</scope>
    <source>
        <strain evidence="3">Whitten #5841</strain>
        <tissue evidence="3">Leaf</tissue>
    </source>
</reference>
<feature type="compositionally biased region" description="Basic and acidic residues" evidence="1">
    <location>
        <begin position="68"/>
        <end position="85"/>
    </location>
</feature>
<dbReference type="AlphaFoldDB" id="A0A8T2R4X1"/>
<proteinExistence type="predicted"/>
<dbReference type="Proteomes" id="UP000825935">
    <property type="component" value="Chromosome 30"/>
</dbReference>
<name>A0A8T2R4X1_CERRI</name>
<feature type="signal peptide" evidence="2">
    <location>
        <begin position="1"/>
        <end position="20"/>
    </location>
</feature>
<comment type="caution">
    <text evidence="3">The sequence shown here is derived from an EMBL/GenBank/DDBJ whole genome shotgun (WGS) entry which is preliminary data.</text>
</comment>